<name>A0A7S9LIZ8_9PSED</name>
<evidence type="ECO:0000313" key="8">
    <source>
        <dbReference type="Proteomes" id="UP000594430"/>
    </source>
</evidence>
<sequence>MKTSWLALAWVLSLPIAARADAVSALALARTDPVPLQLNDAVALALRENRAIRSAHLKRVADRFDLRVARDRYAPQLLLKARYLRHRDQNDRQREGQLIPGASLLTPYGTRLDLDWSYDHSEIQGQRPRQRDGTNLTVVQPLLRGAGVAVATAPLRQAQLSEQLNRLALRETVGQTISQVILLYRALLRAQEQQTIADQALQRARRLVDVNRALIETGRMAAFDIVQTQAEVATQELARENSHRQLEESRLALAQALAIDLSTPLLAVDEIEPRQVHLDATRALARAKAQQPAYLMLRLTGEQLAVDLLLAKDQQRWDLSLVAGAGQAHEKPGLGASWQHYVGLELAIPIGDLQLRQAQVRTQVALQEHALGQAETDQQLQREVFNAVKDIQGRWRQLQIAGRALALSRRKLIVEQEKLSLGRSSNFEVLSFENDLRYAQHARLDAAIAYLNGQTSLDLLLGTTLERWGVVLHD</sequence>
<keyword evidence="4" id="KW-0472">Membrane</keyword>
<keyword evidence="6" id="KW-0732">Signal</keyword>
<dbReference type="GO" id="GO:0015562">
    <property type="term" value="F:efflux transmembrane transporter activity"/>
    <property type="evidence" value="ECO:0007669"/>
    <property type="project" value="InterPro"/>
</dbReference>
<dbReference type="PANTHER" id="PTHR30026:SF20">
    <property type="entry name" value="OUTER MEMBRANE PROTEIN TOLC"/>
    <property type="match status" value="1"/>
</dbReference>
<dbReference type="Gene3D" id="1.20.1600.10">
    <property type="entry name" value="Outer membrane efflux proteins (OEP)"/>
    <property type="match status" value="1"/>
</dbReference>
<feature type="chain" id="PRO_5031276011" evidence="6">
    <location>
        <begin position="21"/>
        <end position="474"/>
    </location>
</feature>
<evidence type="ECO:0000256" key="4">
    <source>
        <dbReference type="ARBA" id="ARBA00023136"/>
    </source>
</evidence>
<dbReference type="GO" id="GO:1990281">
    <property type="term" value="C:efflux pump complex"/>
    <property type="evidence" value="ECO:0007669"/>
    <property type="project" value="TreeGrafter"/>
</dbReference>
<dbReference type="RefSeq" id="WP_196110459.1">
    <property type="nucleotide sequence ID" value="NZ_CP064943.1"/>
</dbReference>
<comment type="subcellular location">
    <subcellularLocation>
        <location evidence="1">Cell outer membrane</location>
    </subcellularLocation>
</comment>
<keyword evidence="2" id="KW-1134">Transmembrane beta strand</keyword>
<evidence type="ECO:0000256" key="1">
    <source>
        <dbReference type="ARBA" id="ARBA00004442"/>
    </source>
</evidence>
<keyword evidence="3" id="KW-0812">Transmembrane</keyword>
<dbReference type="PANTHER" id="PTHR30026">
    <property type="entry name" value="OUTER MEMBRANE PROTEIN TOLC"/>
    <property type="match status" value="1"/>
</dbReference>
<protein>
    <submittedName>
        <fullName evidence="7">TolC family protein</fullName>
    </submittedName>
</protein>
<accession>A0A7S9LIZ8</accession>
<gene>
    <name evidence="7" type="ORF">IZU98_04485</name>
</gene>
<dbReference type="InterPro" id="IPR051906">
    <property type="entry name" value="TolC-like"/>
</dbReference>
<proteinExistence type="predicted"/>
<dbReference type="SUPFAM" id="SSF56954">
    <property type="entry name" value="Outer membrane efflux proteins (OEP)"/>
    <property type="match status" value="1"/>
</dbReference>
<reference evidence="7 8" key="1">
    <citation type="submission" date="2020-11" db="EMBL/GenBank/DDBJ databases">
        <title>Pseudomonas fulva producing VIM-24.</title>
        <authorList>
            <person name="Liu S."/>
        </authorList>
    </citation>
    <scope>NUCLEOTIDE SEQUENCE [LARGE SCALE GENOMIC DNA]</scope>
    <source>
        <strain evidence="7 8">ZDHY414</strain>
    </source>
</reference>
<dbReference type="EMBL" id="CP064946">
    <property type="protein sequence ID" value="QPH49994.1"/>
    <property type="molecule type" value="Genomic_DNA"/>
</dbReference>
<dbReference type="AlphaFoldDB" id="A0A7S9LIZ8"/>
<evidence type="ECO:0000256" key="5">
    <source>
        <dbReference type="ARBA" id="ARBA00023237"/>
    </source>
</evidence>
<feature type="signal peptide" evidence="6">
    <location>
        <begin position="1"/>
        <end position="20"/>
    </location>
</feature>
<evidence type="ECO:0000256" key="2">
    <source>
        <dbReference type="ARBA" id="ARBA00022452"/>
    </source>
</evidence>
<evidence type="ECO:0000256" key="6">
    <source>
        <dbReference type="SAM" id="SignalP"/>
    </source>
</evidence>
<dbReference type="GO" id="GO:0009279">
    <property type="term" value="C:cell outer membrane"/>
    <property type="evidence" value="ECO:0007669"/>
    <property type="project" value="UniProtKB-SubCell"/>
</dbReference>
<keyword evidence="5" id="KW-0998">Cell outer membrane</keyword>
<dbReference type="Proteomes" id="UP000594430">
    <property type="component" value="Chromosome"/>
</dbReference>
<evidence type="ECO:0000256" key="3">
    <source>
        <dbReference type="ARBA" id="ARBA00022692"/>
    </source>
</evidence>
<evidence type="ECO:0000313" key="7">
    <source>
        <dbReference type="EMBL" id="QPH49994.1"/>
    </source>
</evidence>
<dbReference type="GO" id="GO:0015288">
    <property type="term" value="F:porin activity"/>
    <property type="evidence" value="ECO:0007669"/>
    <property type="project" value="TreeGrafter"/>
</dbReference>
<organism evidence="7 8">
    <name type="scientific">Pseudomonas fulva</name>
    <dbReference type="NCBI Taxonomy" id="47880"/>
    <lineage>
        <taxon>Bacteria</taxon>
        <taxon>Pseudomonadati</taxon>
        <taxon>Pseudomonadota</taxon>
        <taxon>Gammaproteobacteria</taxon>
        <taxon>Pseudomonadales</taxon>
        <taxon>Pseudomonadaceae</taxon>
        <taxon>Pseudomonas</taxon>
    </lineage>
</organism>